<dbReference type="InterPro" id="IPR050548">
    <property type="entry name" value="PcG_chromatin_remod_factors"/>
</dbReference>
<feature type="region of interest" description="Disordered" evidence="8">
    <location>
        <begin position="6"/>
        <end position="29"/>
    </location>
</feature>
<feature type="region of interest" description="Disordered" evidence="8">
    <location>
        <begin position="330"/>
        <end position="430"/>
    </location>
</feature>
<dbReference type="InterPro" id="IPR038603">
    <property type="entry name" value="Znf_FCS_sf"/>
</dbReference>
<evidence type="ECO:0000259" key="9">
    <source>
        <dbReference type="PROSITE" id="PS50105"/>
    </source>
</evidence>
<keyword evidence="12" id="KW-1185">Reference proteome</keyword>
<dbReference type="STRING" id="37001.A0A1A9X1G6"/>
<keyword evidence="5" id="KW-0238">DNA-binding</keyword>
<dbReference type="AlphaFoldDB" id="A0A1A9X1G6"/>
<accession>A0A1A9X1G6</accession>
<feature type="region of interest" description="Disordered" evidence="8">
    <location>
        <begin position="189"/>
        <end position="210"/>
    </location>
</feature>
<evidence type="ECO:0000313" key="12">
    <source>
        <dbReference type="Proteomes" id="UP000091820"/>
    </source>
</evidence>
<evidence type="ECO:0000256" key="4">
    <source>
        <dbReference type="ARBA" id="ARBA00022833"/>
    </source>
</evidence>
<organism evidence="11 12">
    <name type="scientific">Glossina brevipalpis</name>
    <dbReference type="NCBI Taxonomy" id="37001"/>
    <lineage>
        <taxon>Eukaryota</taxon>
        <taxon>Metazoa</taxon>
        <taxon>Ecdysozoa</taxon>
        <taxon>Arthropoda</taxon>
        <taxon>Hexapoda</taxon>
        <taxon>Insecta</taxon>
        <taxon>Pterygota</taxon>
        <taxon>Neoptera</taxon>
        <taxon>Endopterygota</taxon>
        <taxon>Diptera</taxon>
        <taxon>Brachycera</taxon>
        <taxon>Muscomorpha</taxon>
        <taxon>Hippoboscoidea</taxon>
        <taxon>Glossinidae</taxon>
        <taxon>Glossina</taxon>
    </lineage>
</organism>
<dbReference type="SMART" id="SM00454">
    <property type="entry name" value="SAM"/>
    <property type="match status" value="1"/>
</dbReference>
<feature type="compositionally biased region" description="Low complexity" evidence="8">
    <location>
        <begin position="20"/>
        <end position="29"/>
    </location>
</feature>
<evidence type="ECO:0000256" key="2">
    <source>
        <dbReference type="ARBA" id="ARBA00022723"/>
    </source>
</evidence>
<keyword evidence="2" id="KW-0479">Metal-binding</keyword>
<protein>
    <recommendedName>
        <fullName evidence="13">SAM domain-containing protein</fullName>
    </recommendedName>
</protein>
<feature type="domain" description="FCS-type" evidence="10">
    <location>
        <begin position="684"/>
        <end position="717"/>
    </location>
</feature>
<dbReference type="PANTHER" id="PTHR12247:SF138">
    <property type="entry name" value="POLYHOMEOTIC DISTAL, ISOFORM A-RELATED"/>
    <property type="match status" value="1"/>
</dbReference>
<dbReference type="GO" id="GO:0035102">
    <property type="term" value="C:PRC1 complex"/>
    <property type="evidence" value="ECO:0007669"/>
    <property type="project" value="TreeGrafter"/>
</dbReference>
<dbReference type="GO" id="GO:0003682">
    <property type="term" value="F:chromatin binding"/>
    <property type="evidence" value="ECO:0007669"/>
    <property type="project" value="TreeGrafter"/>
</dbReference>
<feature type="region of interest" description="Disordered" evidence="8">
    <location>
        <begin position="647"/>
        <end position="674"/>
    </location>
</feature>
<evidence type="ECO:0000313" key="11">
    <source>
        <dbReference type="EnsemblMetazoa" id="GBRI040683-PA"/>
    </source>
</evidence>
<dbReference type="GO" id="GO:0008270">
    <property type="term" value="F:zinc ion binding"/>
    <property type="evidence" value="ECO:0007669"/>
    <property type="project" value="UniProtKB-KW"/>
</dbReference>
<dbReference type="GO" id="GO:0042393">
    <property type="term" value="F:histone binding"/>
    <property type="evidence" value="ECO:0007669"/>
    <property type="project" value="TreeGrafter"/>
</dbReference>
<feature type="domain" description="SAM" evidence="9">
    <location>
        <begin position="838"/>
        <end position="902"/>
    </location>
</feature>
<evidence type="ECO:0000256" key="6">
    <source>
        <dbReference type="ARBA" id="ARBA00023242"/>
    </source>
</evidence>
<feature type="compositionally biased region" description="Low complexity" evidence="8">
    <location>
        <begin position="388"/>
        <end position="413"/>
    </location>
</feature>
<evidence type="ECO:0000256" key="1">
    <source>
        <dbReference type="ARBA" id="ARBA00004123"/>
    </source>
</evidence>
<dbReference type="GO" id="GO:0003677">
    <property type="term" value="F:DNA binding"/>
    <property type="evidence" value="ECO:0007669"/>
    <property type="project" value="UniProtKB-KW"/>
</dbReference>
<evidence type="ECO:0000256" key="5">
    <source>
        <dbReference type="ARBA" id="ARBA00023125"/>
    </source>
</evidence>
<dbReference type="Proteomes" id="UP000091820">
    <property type="component" value="Unassembled WGS sequence"/>
</dbReference>
<dbReference type="EnsemblMetazoa" id="GBRI040683-RA">
    <property type="protein sequence ID" value="GBRI040683-PA"/>
    <property type="gene ID" value="GBRI040683"/>
</dbReference>
<comment type="subcellular location">
    <subcellularLocation>
        <location evidence="1">Nucleus</location>
    </subcellularLocation>
</comment>
<dbReference type="GO" id="GO:0045892">
    <property type="term" value="P:negative regulation of DNA-templated transcription"/>
    <property type="evidence" value="ECO:0007669"/>
    <property type="project" value="TreeGrafter"/>
</dbReference>
<keyword evidence="3 7" id="KW-0863">Zinc-finger</keyword>
<evidence type="ECO:0000256" key="3">
    <source>
        <dbReference type="ARBA" id="ARBA00022771"/>
    </source>
</evidence>
<dbReference type="VEuPathDB" id="VectorBase:GBRI040683"/>
<reference evidence="11" key="2">
    <citation type="submission" date="2020-05" db="UniProtKB">
        <authorList>
            <consortium name="EnsemblMetazoa"/>
        </authorList>
    </citation>
    <scope>IDENTIFICATION</scope>
    <source>
        <strain evidence="11">IAEA</strain>
    </source>
</reference>
<dbReference type="PROSITE" id="PS50105">
    <property type="entry name" value="SAM_DOMAIN"/>
    <property type="match status" value="1"/>
</dbReference>
<dbReference type="InterPro" id="IPR001660">
    <property type="entry name" value="SAM"/>
</dbReference>
<feature type="compositionally biased region" description="Polar residues" evidence="8">
    <location>
        <begin position="364"/>
        <end position="382"/>
    </location>
</feature>
<dbReference type="InterPro" id="IPR013761">
    <property type="entry name" value="SAM/pointed_sf"/>
</dbReference>
<dbReference type="PANTHER" id="PTHR12247">
    <property type="entry name" value="POLYCOMB GROUP PROTEIN"/>
    <property type="match status" value="1"/>
</dbReference>
<dbReference type="InterPro" id="IPR012313">
    <property type="entry name" value="Znf_FCS"/>
</dbReference>
<evidence type="ECO:0008006" key="13">
    <source>
        <dbReference type="Google" id="ProtNLM"/>
    </source>
</evidence>
<dbReference type="Gene3D" id="1.10.150.50">
    <property type="entry name" value="Transcription Factor, Ets-1"/>
    <property type="match status" value="1"/>
</dbReference>
<sequence>MQMQLAAAAADAGGGGTPNSPATQQTPSSAAAAVAAMQQHSTTISTMSPMQLATTTGQVAAAGDWAQGRTVQLMQPSTGFLYPHMLVPGNLIQSGLGQQPIQVITAGKPFQGSAPQMITTTQNTKQMAIGGNTGFPSGTTYAIPSSQSPQTLLFSPVNVISQSPQQQQQNILQAMTAAAQQQQQQQQQQKGAIESQKSMQPKVMQKLTTATTNSVQSAAAGGVGQQQQQPTTQQCVQVNTQTGMPAGTTQIISPLQGTTGAPQPLQINAAPWVQSVPFWPNGLQQLTQNPIIIRGTQPDGTQGVFIQQPTGQALQAQQPNPMASMMNAAAGGGSTSLTSTSSGSSMGTTITTTTVPTSIASSSMSHQNTASASLPSTPNKVSVEQVKAVSSAPSTPTTVALTTSLSAPSTPSSCNESNQKETSSKVVGTEANKISSSDATLTTNTFVSSVATGTVTTANSNSLPEIPQQIVTPIDTTPASETSIEHQLITKTQQIQPSTTSPITVTANSLEISTSPAKSVKSTSESDSMISTAIVVSTTPEDTTLSASVGTTTATSSAPTIATSSAASTTSTTTFVNNSISTTTSTTTTNTTSLKSISTSSVPSKSTTGANAVKAEKDLPKAMIKPNVLTHVIDGFIIQEANEPFPVTRQRYTDRETNDEPPKKKLALDDGNINNNNNNSLSVDLLSSDMVACEQCGKPEHKAKLKKKRFCSPTCARLAKNSANDQSSGQVVQQQSVDNGVNNSSITAMVTNDNINGSNIDLSTNSLTAGGNIGVNVEKMQTESTGNNASPLIASSFTNSNLSATLPITMTTPVSEVGTVPQITTAPIVESTPQMANWSVADVCEFIKNLPGCSDYVDDFEQQEIDGQALLLLKENHLVNAMGMKLGPALKIVAKVESMKEVTTAALNAANNSPNENNQQ</sequence>
<dbReference type="PROSITE" id="PS51024">
    <property type="entry name" value="ZF_FCS"/>
    <property type="match status" value="1"/>
</dbReference>
<evidence type="ECO:0000259" key="10">
    <source>
        <dbReference type="PROSITE" id="PS51024"/>
    </source>
</evidence>
<evidence type="ECO:0000256" key="7">
    <source>
        <dbReference type="PROSITE-ProRule" id="PRU00367"/>
    </source>
</evidence>
<evidence type="ECO:0000256" key="8">
    <source>
        <dbReference type="SAM" id="MobiDB-lite"/>
    </source>
</evidence>
<feature type="region of interest" description="Disordered" evidence="8">
    <location>
        <begin position="544"/>
        <end position="611"/>
    </location>
</feature>
<feature type="compositionally biased region" description="Low complexity" evidence="8">
    <location>
        <begin position="330"/>
        <end position="363"/>
    </location>
</feature>
<dbReference type="CDD" id="cd09577">
    <property type="entry name" value="SAM_Ph1_2_3"/>
    <property type="match status" value="1"/>
</dbReference>
<feature type="compositionally biased region" description="Low complexity" evidence="8">
    <location>
        <begin position="544"/>
        <end position="609"/>
    </location>
</feature>
<reference evidence="12" key="1">
    <citation type="submission" date="2014-03" db="EMBL/GenBank/DDBJ databases">
        <authorList>
            <person name="Aksoy S."/>
            <person name="Warren W."/>
            <person name="Wilson R.K."/>
        </authorList>
    </citation>
    <scope>NUCLEOTIDE SEQUENCE [LARGE SCALE GENOMIC DNA]</scope>
    <source>
        <strain evidence="12">IAEA</strain>
    </source>
</reference>
<dbReference type="Gene3D" id="3.30.60.160">
    <property type="match status" value="1"/>
</dbReference>
<keyword evidence="4" id="KW-0862">Zinc</keyword>
<feature type="compositionally biased region" description="Basic and acidic residues" evidence="8">
    <location>
        <begin position="651"/>
        <end position="668"/>
    </location>
</feature>
<dbReference type="Pfam" id="PF00536">
    <property type="entry name" value="SAM_1"/>
    <property type="match status" value="1"/>
</dbReference>
<keyword evidence="6" id="KW-0539">Nucleus</keyword>
<dbReference type="SUPFAM" id="SSF47769">
    <property type="entry name" value="SAM/Pointed domain"/>
    <property type="match status" value="1"/>
</dbReference>
<proteinExistence type="predicted"/>
<name>A0A1A9X1G6_9MUSC</name>